<dbReference type="Proteomes" id="UP000887579">
    <property type="component" value="Unplaced"/>
</dbReference>
<sequence>MCDFGSAIFFDKDVVGKKVKNFTGTSTFASLFAHENREQGMLSDIQSLLWSIEYLQSTNLDIIDDSPPFNVIKLLKEKMIKDKSYFESLPPVAKELFEIVCTADPAGPPPFDKLFKVLEAAAKELQFDLHDVGFHLGDKEVELAKLKFEQKNQQKLEKDHGEKKIKRRSKSKSRR</sequence>
<reference evidence="2" key="1">
    <citation type="submission" date="2022-11" db="UniProtKB">
        <authorList>
            <consortium name="WormBaseParasite"/>
        </authorList>
    </citation>
    <scope>IDENTIFICATION</scope>
</reference>
<organism evidence="1 2">
    <name type="scientific">Panagrolaimus sp. ES5</name>
    <dbReference type="NCBI Taxonomy" id="591445"/>
    <lineage>
        <taxon>Eukaryota</taxon>
        <taxon>Metazoa</taxon>
        <taxon>Ecdysozoa</taxon>
        <taxon>Nematoda</taxon>
        <taxon>Chromadorea</taxon>
        <taxon>Rhabditida</taxon>
        <taxon>Tylenchina</taxon>
        <taxon>Panagrolaimomorpha</taxon>
        <taxon>Panagrolaimoidea</taxon>
        <taxon>Panagrolaimidae</taxon>
        <taxon>Panagrolaimus</taxon>
    </lineage>
</organism>
<proteinExistence type="predicted"/>
<evidence type="ECO:0000313" key="1">
    <source>
        <dbReference type="Proteomes" id="UP000887579"/>
    </source>
</evidence>
<protein>
    <submittedName>
        <fullName evidence="2">Protein kinase domain-containing protein</fullName>
    </submittedName>
</protein>
<evidence type="ECO:0000313" key="2">
    <source>
        <dbReference type="WBParaSite" id="ES5_v2.g14459.t1"/>
    </source>
</evidence>
<dbReference type="WBParaSite" id="ES5_v2.g14459.t1">
    <property type="protein sequence ID" value="ES5_v2.g14459.t1"/>
    <property type="gene ID" value="ES5_v2.g14459"/>
</dbReference>
<accession>A0AC34FB78</accession>
<name>A0AC34FB78_9BILA</name>